<dbReference type="EMBL" id="UINC01167761">
    <property type="protein sequence ID" value="SVD70440.1"/>
    <property type="molecule type" value="Genomic_DNA"/>
</dbReference>
<dbReference type="SUPFAM" id="SSF46626">
    <property type="entry name" value="Cytochrome c"/>
    <property type="match status" value="1"/>
</dbReference>
<proteinExistence type="predicted"/>
<sequence length="114" mass="12899">MMTSRKVVCVSFVVVACVSLLTPKLEADDSTQFNSRVKPFLTRYCVDCHGGDTQEGDVAFHELNGINADNARLWKSIWEQVAVKEMPPQEGTQPKLEERQQLAEFIIAEMQRVL</sequence>
<evidence type="ECO:0000313" key="2">
    <source>
        <dbReference type="EMBL" id="SVD70440.1"/>
    </source>
</evidence>
<dbReference type="GO" id="GO:0009055">
    <property type="term" value="F:electron transfer activity"/>
    <property type="evidence" value="ECO:0007669"/>
    <property type="project" value="InterPro"/>
</dbReference>
<feature type="domain" description="Cytochrome C Planctomycete-type" evidence="1">
    <location>
        <begin position="45"/>
        <end position="90"/>
    </location>
</feature>
<reference evidence="2" key="1">
    <citation type="submission" date="2018-05" db="EMBL/GenBank/DDBJ databases">
        <authorList>
            <person name="Lanie J.A."/>
            <person name="Ng W.-L."/>
            <person name="Kazmierczak K.M."/>
            <person name="Andrzejewski T.M."/>
            <person name="Davidsen T.M."/>
            <person name="Wayne K.J."/>
            <person name="Tettelin H."/>
            <person name="Glass J.I."/>
            <person name="Rusch D."/>
            <person name="Podicherti R."/>
            <person name="Tsui H.-C.T."/>
            <person name="Winkler M.E."/>
        </authorList>
    </citation>
    <scope>NUCLEOTIDE SEQUENCE</scope>
</reference>
<dbReference type="AlphaFoldDB" id="A0A382XHY2"/>
<dbReference type="Pfam" id="PF07635">
    <property type="entry name" value="PSCyt1"/>
    <property type="match status" value="1"/>
</dbReference>
<dbReference type="GO" id="GO:0020037">
    <property type="term" value="F:heme binding"/>
    <property type="evidence" value="ECO:0007669"/>
    <property type="project" value="InterPro"/>
</dbReference>
<dbReference type="InterPro" id="IPR036909">
    <property type="entry name" value="Cyt_c-like_dom_sf"/>
</dbReference>
<evidence type="ECO:0000259" key="1">
    <source>
        <dbReference type="Pfam" id="PF07635"/>
    </source>
</evidence>
<feature type="non-terminal residue" evidence="2">
    <location>
        <position position="1"/>
    </location>
</feature>
<dbReference type="PROSITE" id="PS51257">
    <property type="entry name" value="PROKAR_LIPOPROTEIN"/>
    <property type="match status" value="1"/>
</dbReference>
<feature type="non-terminal residue" evidence="2">
    <location>
        <position position="114"/>
    </location>
</feature>
<gene>
    <name evidence="2" type="ORF">METZ01_LOCUS423294</name>
</gene>
<protein>
    <recommendedName>
        <fullName evidence="1">Cytochrome C Planctomycete-type domain-containing protein</fullName>
    </recommendedName>
</protein>
<dbReference type="Gene3D" id="1.10.760.10">
    <property type="entry name" value="Cytochrome c-like domain"/>
    <property type="match status" value="1"/>
</dbReference>
<organism evidence="2">
    <name type="scientific">marine metagenome</name>
    <dbReference type="NCBI Taxonomy" id="408172"/>
    <lineage>
        <taxon>unclassified sequences</taxon>
        <taxon>metagenomes</taxon>
        <taxon>ecological metagenomes</taxon>
    </lineage>
</organism>
<accession>A0A382XHY2</accession>
<dbReference type="InterPro" id="IPR011429">
    <property type="entry name" value="Cyt_c_Planctomycete-type"/>
</dbReference>
<name>A0A382XHY2_9ZZZZ</name>